<dbReference type="Proteomes" id="UP001178508">
    <property type="component" value="Chromosome 3"/>
</dbReference>
<name>A0AAV1ETN6_XYRNO</name>
<feature type="region of interest" description="Disordered" evidence="1">
    <location>
        <begin position="1"/>
        <end position="37"/>
    </location>
</feature>
<accession>A0AAV1ETN6</accession>
<protein>
    <submittedName>
        <fullName evidence="2">Uncharacterized protein</fullName>
    </submittedName>
</protein>
<keyword evidence="3" id="KW-1185">Reference proteome</keyword>
<evidence type="ECO:0000256" key="1">
    <source>
        <dbReference type="SAM" id="MobiDB-lite"/>
    </source>
</evidence>
<sequence length="128" mass="14156">MFSIRHPHSISPSFLSPHPPGRNHHPPPQPFSHPRLPARLQRNAPLAGLRSINRASTAPPNWFVISDPSLSLFLSLFLSLSISLSVDHGALLRCAPCLWTSAEVSKNIEAVDTDKERRERAGRIQTDG</sequence>
<proteinExistence type="predicted"/>
<evidence type="ECO:0000313" key="3">
    <source>
        <dbReference type="Proteomes" id="UP001178508"/>
    </source>
</evidence>
<dbReference type="AlphaFoldDB" id="A0AAV1ETN6"/>
<dbReference type="EMBL" id="OY660866">
    <property type="protein sequence ID" value="CAJ1052197.1"/>
    <property type="molecule type" value="Genomic_DNA"/>
</dbReference>
<evidence type="ECO:0000313" key="2">
    <source>
        <dbReference type="EMBL" id="CAJ1052197.1"/>
    </source>
</evidence>
<organism evidence="2 3">
    <name type="scientific">Xyrichtys novacula</name>
    <name type="common">Pearly razorfish</name>
    <name type="synonym">Hemipteronotus novacula</name>
    <dbReference type="NCBI Taxonomy" id="13765"/>
    <lineage>
        <taxon>Eukaryota</taxon>
        <taxon>Metazoa</taxon>
        <taxon>Chordata</taxon>
        <taxon>Craniata</taxon>
        <taxon>Vertebrata</taxon>
        <taxon>Euteleostomi</taxon>
        <taxon>Actinopterygii</taxon>
        <taxon>Neopterygii</taxon>
        <taxon>Teleostei</taxon>
        <taxon>Neoteleostei</taxon>
        <taxon>Acanthomorphata</taxon>
        <taxon>Eupercaria</taxon>
        <taxon>Labriformes</taxon>
        <taxon>Labridae</taxon>
        <taxon>Xyrichtys</taxon>
    </lineage>
</organism>
<reference evidence="2" key="1">
    <citation type="submission" date="2023-08" db="EMBL/GenBank/DDBJ databases">
        <authorList>
            <person name="Alioto T."/>
            <person name="Alioto T."/>
            <person name="Gomez Garrido J."/>
        </authorList>
    </citation>
    <scope>NUCLEOTIDE SEQUENCE</scope>
</reference>
<gene>
    <name evidence="2" type="ORF">XNOV1_A035722</name>
</gene>